<dbReference type="PANTHER" id="PTHR43537">
    <property type="entry name" value="TRANSCRIPTIONAL REGULATOR, GNTR FAMILY"/>
    <property type="match status" value="1"/>
</dbReference>
<dbReference type="Proteomes" id="UP000461443">
    <property type="component" value="Unassembled WGS sequence"/>
</dbReference>
<evidence type="ECO:0000256" key="3">
    <source>
        <dbReference type="ARBA" id="ARBA00023163"/>
    </source>
</evidence>
<dbReference type="GO" id="GO:0003677">
    <property type="term" value="F:DNA binding"/>
    <property type="evidence" value="ECO:0007669"/>
    <property type="project" value="UniProtKB-KW"/>
</dbReference>
<name>A0A845SLR1_9GAMM</name>
<dbReference type="InterPro" id="IPR008920">
    <property type="entry name" value="TF_FadR/GntR_C"/>
</dbReference>
<dbReference type="SMART" id="SM00895">
    <property type="entry name" value="FCD"/>
    <property type="match status" value="1"/>
</dbReference>
<evidence type="ECO:0000259" key="4">
    <source>
        <dbReference type="PROSITE" id="PS50949"/>
    </source>
</evidence>
<dbReference type="SMART" id="SM00345">
    <property type="entry name" value="HTH_GNTR"/>
    <property type="match status" value="1"/>
</dbReference>
<gene>
    <name evidence="5" type="ORF">GRH90_14350</name>
</gene>
<reference evidence="5 6" key="1">
    <citation type="submission" date="2019-12" db="EMBL/GenBank/DDBJ databases">
        <authorList>
            <person name="Lee S.D."/>
        </authorList>
    </citation>
    <scope>NUCLEOTIDE SEQUENCE [LARGE SCALE GENOMIC DNA]</scope>
    <source>
        <strain evidence="5 6">SAP-6</strain>
    </source>
</reference>
<feature type="domain" description="HTH gntR-type" evidence="4">
    <location>
        <begin position="11"/>
        <end position="78"/>
    </location>
</feature>
<dbReference type="EMBL" id="WUBS01000009">
    <property type="protein sequence ID" value="NDL63926.1"/>
    <property type="molecule type" value="Genomic_DNA"/>
</dbReference>
<evidence type="ECO:0000313" key="5">
    <source>
        <dbReference type="EMBL" id="NDL63926.1"/>
    </source>
</evidence>
<dbReference type="InterPro" id="IPR011711">
    <property type="entry name" value="GntR_C"/>
</dbReference>
<comment type="caution">
    <text evidence="5">The sequence shown here is derived from an EMBL/GenBank/DDBJ whole genome shotgun (WGS) entry which is preliminary data.</text>
</comment>
<keyword evidence="6" id="KW-1185">Reference proteome</keyword>
<keyword evidence="1" id="KW-0805">Transcription regulation</keyword>
<dbReference type="Gene3D" id="1.20.120.530">
    <property type="entry name" value="GntR ligand-binding domain-like"/>
    <property type="match status" value="1"/>
</dbReference>
<dbReference type="SUPFAM" id="SSF48008">
    <property type="entry name" value="GntR ligand-binding domain-like"/>
    <property type="match status" value="1"/>
</dbReference>
<evidence type="ECO:0000313" key="6">
    <source>
        <dbReference type="Proteomes" id="UP000461443"/>
    </source>
</evidence>
<evidence type="ECO:0000256" key="1">
    <source>
        <dbReference type="ARBA" id="ARBA00023015"/>
    </source>
</evidence>
<evidence type="ECO:0000256" key="2">
    <source>
        <dbReference type="ARBA" id="ARBA00023125"/>
    </source>
</evidence>
<protein>
    <submittedName>
        <fullName evidence="5">FCD domain-containing protein</fullName>
    </submittedName>
</protein>
<dbReference type="RefSeq" id="WP_162366634.1">
    <property type="nucleotide sequence ID" value="NZ_WUBS01000009.1"/>
</dbReference>
<dbReference type="AlphaFoldDB" id="A0A845SLR1"/>
<keyword evidence="3" id="KW-0804">Transcription</keyword>
<reference evidence="5 6" key="2">
    <citation type="submission" date="2020-02" db="EMBL/GenBank/DDBJ databases">
        <title>The new genus of Enterobacteriales.</title>
        <authorList>
            <person name="Kim I.S."/>
        </authorList>
    </citation>
    <scope>NUCLEOTIDE SEQUENCE [LARGE SCALE GENOMIC DNA]</scope>
    <source>
        <strain evidence="5 6">SAP-6</strain>
    </source>
</reference>
<dbReference type="InterPro" id="IPR036388">
    <property type="entry name" value="WH-like_DNA-bd_sf"/>
</dbReference>
<keyword evidence="2" id="KW-0238">DNA-binding</keyword>
<dbReference type="Pfam" id="PF07729">
    <property type="entry name" value="FCD"/>
    <property type="match status" value="1"/>
</dbReference>
<dbReference type="GO" id="GO:0003700">
    <property type="term" value="F:DNA-binding transcription factor activity"/>
    <property type="evidence" value="ECO:0007669"/>
    <property type="project" value="InterPro"/>
</dbReference>
<dbReference type="InterPro" id="IPR000524">
    <property type="entry name" value="Tscrpt_reg_HTH_GntR"/>
</dbReference>
<dbReference type="SUPFAM" id="SSF46785">
    <property type="entry name" value="Winged helix' DNA-binding domain"/>
    <property type="match status" value="1"/>
</dbReference>
<proteinExistence type="predicted"/>
<organism evidence="5 6">
    <name type="scientific">Acerihabitans arboris</name>
    <dbReference type="NCBI Taxonomy" id="2691583"/>
    <lineage>
        <taxon>Bacteria</taxon>
        <taxon>Pseudomonadati</taxon>
        <taxon>Pseudomonadota</taxon>
        <taxon>Gammaproteobacteria</taxon>
        <taxon>Enterobacterales</taxon>
        <taxon>Pectobacteriaceae</taxon>
        <taxon>Acerihabitans</taxon>
    </lineage>
</organism>
<dbReference type="Gene3D" id="1.10.10.10">
    <property type="entry name" value="Winged helix-like DNA-binding domain superfamily/Winged helix DNA-binding domain"/>
    <property type="match status" value="1"/>
</dbReference>
<dbReference type="Pfam" id="PF00392">
    <property type="entry name" value="GntR"/>
    <property type="match status" value="1"/>
</dbReference>
<accession>A0A845SLR1</accession>
<dbReference type="PROSITE" id="PS50949">
    <property type="entry name" value="HTH_GNTR"/>
    <property type="match status" value="1"/>
</dbReference>
<dbReference type="InterPro" id="IPR036390">
    <property type="entry name" value="WH_DNA-bd_sf"/>
</dbReference>
<sequence>MTSITIKESAQQRARDLVARIERDINIGRFGAGAWLKQVELEETYGCSRLSVRQALERLAERGLVELIPQRGARVMEFNARKLQNIIEMRALLEVGAVEKVCGRIDAAGFERLTELARHFQDRVQSGTAQEQEESNREFHREMLRHCPNSDLNTMIFDLRDRIPVSVRREHNTALTLARTAAEHFEIIDCLRRQDLDALRIAMRRHVIGAYQMDADA</sequence>
<dbReference type="PANTHER" id="PTHR43537:SF24">
    <property type="entry name" value="GLUCONATE OPERON TRANSCRIPTIONAL REPRESSOR"/>
    <property type="match status" value="1"/>
</dbReference>